<dbReference type="KEGG" id="bchi:OY14_04050"/>
<dbReference type="AlphaFoldDB" id="A0A0A7UYX2"/>
<keyword evidence="3 6" id="KW-0812">Transmembrane</keyword>
<keyword evidence="8" id="KW-1185">Reference proteome</keyword>
<dbReference type="InterPro" id="IPR005495">
    <property type="entry name" value="LptG/LptF_permease"/>
</dbReference>
<feature type="transmembrane region" description="Helical" evidence="6">
    <location>
        <begin position="372"/>
        <end position="393"/>
    </location>
</feature>
<evidence type="ECO:0000313" key="7">
    <source>
        <dbReference type="EMBL" id="AJA90583.1"/>
    </source>
</evidence>
<feature type="transmembrane region" description="Helical" evidence="6">
    <location>
        <begin position="405"/>
        <end position="427"/>
    </location>
</feature>
<evidence type="ECO:0000256" key="5">
    <source>
        <dbReference type="ARBA" id="ARBA00023136"/>
    </source>
</evidence>
<dbReference type="PANTHER" id="PTHR33529:SF6">
    <property type="entry name" value="YJGP_YJGQ FAMILY PERMEASE"/>
    <property type="match status" value="1"/>
</dbReference>
<feature type="transmembrane region" description="Helical" evidence="6">
    <location>
        <begin position="56"/>
        <end position="79"/>
    </location>
</feature>
<organism evidence="7 8">
    <name type="scientific">Borreliella chilensis</name>
    <dbReference type="NCBI Taxonomy" id="1245910"/>
    <lineage>
        <taxon>Bacteria</taxon>
        <taxon>Pseudomonadati</taxon>
        <taxon>Spirochaetota</taxon>
        <taxon>Spirochaetia</taxon>
        <taxon>Spirochaetales</taxon>
        <taxon>Borreliaceae</taxon>
        <taxon>Borreliella</taxon>
    </lineage>
</organism>
<evidence type="ECO:0000256" key="3">
    <source>
        <dbReference type="ARBA" id="ARBA00022692"/>
    </source>
</evidence>
<dbReference type="EMBL" id="CP009910">
    <property type="protein sequence ID" value="AJA90583.1"/>
    <property type="molecule type" value="Genomic_DNA"/>
</dbReference>
<keyword evidence="2" id="KW-1003">Cell membrane</keyword>
<name>A0A0A7UYX2_9SPIR</name>
<dbReference type="GO" id="GO:0043190">
    <property type="term" value="C:ATP-binding cassette (ABC) transporter complex"/>
    <property type="evidence" value="ECO:0007669"/>
    <property type="project" value="TreeGrafter"/>
</dbReference>
<feature type="transmembrane region" description="Helical" evidence="6">
    <location>
        <begin position="20"/>
        <end position="44"/>
    </location>
</feature>
<evidence type="ECO:0000256" key="6">
    <source>
        <dbReference type="SAM" id="Phobius"/>
    </source>
</evidence>
<reference evidence="7 8" key="1">
    <citation type="journal article" date="2015" name="Genome Announc.">
        <title>Genome Sequence of Borrelia chilensis VA1, a South American Member of the Lyme Borreliosis Group.</title>
        <authorList>
            <person name="Huang W."/>
            <person name="Ojaimi C."/>
            <person name="Fallon J.T."/>
            <person name="Travisany D."/>
            <person name="Maass A."/>
            <person name="Ivanova L."/>
            <person name="Tomova A."/>
            <person name="Gonzalez-Acuna D."/>
            <person name="Godfrey H.P."/>
            <person name="Cabello F.C."/>
        </authorList>
    </citation>
    <scope>NUCLEOTIDE SEQUENCE [LARGE SCALE GENOMIC DNA]</scope>
    <source>
        <strain evidence="7 8">VA1</strain>
    </source>
</reference>
<sequence>MKILKNSYESYIIAEFFKYFLITFLFFFFVFFINQILFFMRILLQNYVPFFKAFVFIIYSLPMVIALSPPFAALISVILTIHKFKLHNEILAFRSIGISIFDLLIPFFKLGLVIVLVSFISNDILLPLGSIGRLKIFNEIKEEVPHLVLKPYSSKQYGDLIFVSGEKSDNGYKNVTFFDNTRLKGFDRIFMAKNLDIRKENFQVYFILNDVLSIALTDSESGFYDYFYADKMKYSIDQVTFSDSFLLNYVTPSQMSMRDVLNLIRKQNNLISDSNIKNNLEGDFLSLNFSNLYLNYLYNQNYYVDESYVFENLNYMYNLNLNFRPYQDKSIKQNLALFNLEFYQKISLPLSVLFFIFLAFSMGMYSNKKYSIILELVISIIVCVFYWVMFIGGKVYTVQYAPNPIIVTILPNLILVIAGAILFLRLLRK</sequence>
<accession>A0A0A7UYX2</accession>
<dbReference type="Pfam" id="PF03739">
    <property type="entry name" value="LptF_LptG"/>
    <property type="match status" value="1"/>
</dbReference>
<proteinExistence type="predicted"/>
<gene>
    <name evidence="7" type="ORF">OY14_04050</name>
</gene>
<dbReference type="STRING" id="1245910.OY14_04050"/>
<feature type="transmembrane region" description="Helical" evidence="6">
    <location>
        <begin position="346"/>
        <end position="365"/>
    </location>
</feature>
<keyword evidence="5 6" id="KW-0472">Membrane</keyword>
<feature type="transmembrane region" description="Helical" evidence="6">
    <location>
        <begin position="91"/>
        <end position="120"/>
    </location>
</feature>
<evidence type="ECO:0000256" key="4">
    <source>
        <dbReference type="ARBA" id="ARBA00022989"/>
    </source>
</evidence>
<dbReference type="GO" id="GO:0015920">
    <property type="term" value="P:lipopolysaccharide transport"/>
    <property type="evidence" value="ECO:0007669"/>
    <property type="project" value="TreeGrafter"/>
</dbReference>
<evidence type="ECO:0000313" key="8">
    <source>
        <dbReference type="Proteomes" id="UP000030940"/>
    </source>
</evidence>
<dbReference type="HOGENOM" id="CLU_028799_3_0_12"/>
<evidence type="ECO:0000256" key="1">
    <source>
        <dbReference type="ARBA" id="ARBA00004651"/>
    </source>
</evidence>
<dbReference type="Proteomes" id="UP000030940">
    <property type="component" value="Chromosome"/>
</dbReference>
<protein>
    <submittedName>
        <fullName evidence="7">Membrane protein</fullName>
    </submittedName>
</protein>
<keyword evidence="4 6" id="KW-1133">Transmembrane helix</keyword>
<comment type="subcellular location">
    <subcellularLocation>
        <location evidence="1">Cell membrane</location>
        <topology evidence="1">Multi-pass membrane protein</topology>
    </subcellularLocation>
</comment>
<evidence type="ECO:0000256" key="2">
    <source>
        <dbReference type="ARBA" id="ARBA00022475"/>
    </source>
</evidence>
<dbReference type="PANTHER" id="PTHR33529">
    <property type="entry name" value="SLR0882 PROTEIN-RELATED"/>
    <property type="match status" value="1"/>
</dbReference>